<name>A0A943EKV6_9FIRM</name>
<sequence>MSIITLVQAGLILGKRFGFLQAWSWVEVFAPSVIYLGIGFLVGLIEAYDELSKKKSSG</sequence>
<proteinExistence type="predicted"/>
<accession>A0A943EKV6</accession>
<evidence type="ECO:0000313" key="2">
    <source>
        <dbReference type="EMBL" id="MBS5519824.1"/>
    </source>
</evidence>
<dbReference type="EMBL" id="JAGZCZ010000005">
    <property type="protein sequence ID" value="MBS5519824.1"/>
    <property type="molecule type" value="Genomic_DNA"/>
</dbReference>
<gene>
    <name evidence="2" type="ORF">KHX13_05775</name>
</gene>
<keyword evidence="1" id="KW-1133">Transmembrane helix</keyword>
<dbReference type="AlphaFoldDB" id="A0A943EKV6"/>
<comment type="caution">
    <text evidence="2">The sequence shown here is derived from an EMBL/GenBank/DDBJ whole genome shotgun (WGS) entry which is preliminary data.</text>
</comment>
<evidence type="ECO:0000313" key="3">
    <source>
        <dbReference type="Proteomes" id="UP000754226"/>
    </source>
</evidence>
<dbReference type="Proteomes" id="UP000754226">
    <property type="component" value="Unassembled WGS sequence"/>
</dbReference>
<protein>
    <submittedName>
        <fullName evidence="2">Uncharacterized protein</fullName>
    </submittedName>
</protein>
<evidence type="ECO:0000256" key="1">
    <source>
        <dbReference type="SAM" id="Phobius"/>
    </source>
</evidence>
<reference evidence="2" key="1">
    <citation type="submission" date="2021-02" db="EMBL/GenBank/DDBJ databases">
        <title>Infant gut strain persistence is associated with maternal origin, phylogeny, and functional potential including surface adhesion and iron acquisition.</title>
        <authorList>
            <person name="Lou Y.C."/>
        </authorList>
    </citation>
    <scope>NUCLEOTIDE SEQUENCE</scope>
    <source>
        <strain evidence="2">L3_106_000M1_dasL3_106_000M1_concoct_15</strain>
    </source>
</reference>
<organism evidence="2 3">
    <name type="scientific">Acidaminococcus intestini</name>
    <dbReference type="NCBI Taxonomy" id="187327"/>
    <lineage>
        <taxon>Bacteria</taxon>
        <taxon>Bacillati</taxon>
        <taxon>Bacillota</taxon>
        <taxon>Negativicutes</taxon>
        <taxon>Acidaminococcales</taxon>
        <taxon>Acidaminococcaceae</taxon>
        <taxon>Acidaminococcus</taxon>
    </lineage>
</organism>
<feature type="transmembrane region" description="Helical" evidence="1">
    <location>
        <begin position="28"/>
        <end position="48"/>
    </location>
</feature>
<keyword evidence="1" id="KW-0472">Membrane</keyword>
<keyword evidence="1" id="KW-0812">Transmembrane</keyword>